<dbReference type="SUPFAM" id="SSF49777">
    <property type="entry name" value="PEBP-like"/>
    <property type="match status" value="1"/>
</dbReference>
<dbReference type="OrthoDB" id="9797506at2"/>
<gene>
    <name evidence="2" type="ORF">BN961_00694</name>
</gene>
<dbReference type="Pfam" id="PF01161">
    <property type="entry name" value="PBP"/>
    <property type="match status" value="1"/>
</dbReference>
<dbReference type="PANTHER" id="PTHR30289:SF1">
    <property type="entry name" value="PEBP (PHOSPHATIDYLETHANOLAMINE-BINDING PROTEIN) FAMILY PROTEIN"/>
    <property type="match status" value="1"/>
</dbReference>
<organism evidence="2 3">
    <name type="scientific">Afipia felis</name>
    <name type="common">Cat scratch disease bacillus</name>
    <dbReference type="NCBI Taxonomy" id="1035"/>
    <lineage>
        <taxon>Bacteria</taxon>
        <taxon>Pseudomonadati</taxon>
        <taxon>Pseudomonadota</taxon>
        <taxon>Alphaproteobacteria</taxon>
        <taxon>Hyphomicrobiales</taxon>
        <taxon>Nitrobacteraceae</taxon>
        <taxon>Afipia</taxon>
    </lineage>
</organism>
<dbReference type="Gene3D" id="3.90.280.10">
    <property type="entry name" value="PEBP-like"/>
    <property type="match status" value="1"/>
</dbReference>
<dbReference type="InterPro" id="IPR008914">
    <property type="entry name" value="PEBP"/>
</dbReference>
<keyword evidence="3" id="KW-1185">Reference proteome</keyword>
<feature type="signal peptide" evidence="1">
    <location>
        <begin position="1"/>
        <end position="26"/>
    </location>
</feature>
<keyword evidence="1" id="KW-0732">Signal</keyword>
<protein>
    <submittedName>
        <fullName evidence="2">Kinase inhibitor protein</fullName>
    </submittedName>
</protein>
<comment type="caution">
    <text evidence="2">The sequence shown here is derived from an EMBL/GenBank/DDBJ whole genome shotgun (WGS) entry which is preliminary data.</text>
</comment>
<dbReference type="CDD" id="cd00865">
    <property type="entry name" value="PEBP_bact_arch"/>
    <property type="match status" value="1"/>
</dbReference>
<dbReference type="AlphaFoldDB" id="A0A090MIG6"/>
<dbReference type="PANTHER" id="PTHR30289">
    <property type="entry name" value="UNCHARACTERIZED PROTEIN YBCL-RELATED"/>
    <property type="match status" value="1"/>
</dbReference>
<dbReference type="InterPro" id="IPR005247">
    <property type="entry name" value="YbhB_YbcL/LppC-like"/>
</dbReference>
<reference evidence="2 3" key="1">
    <citation type="journal article" date="2014" name="Genome Announc.">
        <title>Genome Sequence of Afipia felis Strain 76713, Isolated in Hospital Water Using an Amoeba Co-Culture Procedure.</title>
        <authorList>
            <person name="Benamar S."/>
            <person name="La Scola B."/>
            <person name="Croce O."/>
        </authorList>
    </citation>
    <scope>NUCLEOTIDE SEQUENCE [LARGE SCALE GENOMIC DNA]</scope>
    <source>
        <strain evidence="2 3">76713</strain>
    </source>
</reference>
<evidence type="ECO:0000313" key="3">
    <source>
        <dbReference type="Proteomes" id="UP000035762"/>
    </source>
</evidence>
<proteinExistence type="predicted"/>
<dbReference type="Proteomes" id="UP000035762">
    <property type="component" value="Unassembled WGS sequence"/>
</dbReference>
<evidence type="ECO:0000313" key="2">
    <source>
        <dbReference type="EMBL" id="CEG07306.1"/>
    </source>
</evidence>
<accession>A0A090MIG6</accession>
<feature type="chain" id="PRO_5001859608" evidence="1">
    <location>
        <begin position="27"/>
        <end position="188"/>
    </location>
</feature>
<sequence>MTGFRFAGSCAVAGVLLLGATVASFADPLVLTSSNFTDGGKLPVKHAGALKTNPNCVGENVSPALAWTDPPEGTKSFAFVVYDPDGGRGLGVYHWVAYGIAPDRRSFAEGEVGQPSDKFVGGKNTAGLNFYLGPCPPANTGLHHYNFSLIATDLEPNALESGLTRDELVAKLKGHTKGVGTIVALFSR</sequence>
<dbReference type="EMBL" id="CCAZ020000001">
    <property type="protein sequence ID" value="CEG07306.1"/>
    <property type="molecule type" value="Genomic_DNA"/>
</dbReference>
<dbReference type="NCBIfam" id="TIGR00481">
    <property type="entry name" value="YbhB/YbcL family Raf kinase inhibitor-like protein"/>
    <property type="match status" value="1"/>
</dbReference>
<dbReference type="STRING" id="1035.BN961_00694"/>
<dbReference type="InterPro" id="IPR036610">
    <property type="entry name" value="PEBP-like_sf"/>
</dbReference>
<keyword evidence="2" id="KW-0649">Protein kinase inhibitor</keyword>
<name>A0A090MIG6_AFIFE</name>
<dbReference type="RefSeq" id="WP_009337078.1">
    <property type="nucleotide sequence ID" value="NZ_CCAZ020000001.1"/>
</dbReference>
<evidence type="ECO:0000256" key="1">
    <source>
        <dbReference type="SAM" id="SignalP"/>
    </source>
</evidence>